<evidence type="ECO:0000256" key="1">
    <source>
        <dbReference type="ARBA" id="ARBA00023015"/>
    </source>
</evidence>
<evidence type="ECO:0000313" key="7">
    <source>
        <dbReference type="Proteomes" id="UP000238362"/>
    </source>
</evidence>
<gene>
    <name evidence="6" type="ORF">B0I33_10873</name>
</gene>
<feature type="DNA-binding region" description="H-T-H motif" evidence="4">
    <location>
        <begin position="25"/>
        <end position="44"/>
    </location>
</feature>
<keyword evidence="2 4" id="KW-0238">DNA-binding</keyword>
<protein>
    <submittedName>
        <fullName evidence="6">TetR family transcriptional regulator</fullName>
    </submittedName>
</protein>
<keyword evidence="1" id="KW-0805">Transcription regulation</keyword>
<evidence type="ECO:0000313" key="6">
    <source>
        <dbReference type="EMBL" id="PRX45927.1"/>
    </source>
</evidence>
<dbReference type="PROSITE" id="PS50977">
    <property type="entry name" value="HTH_TETR_2"/>
    <property type="match status" value="1"/>
</dbReference>
<dbReference type="Gene3D" id="1.10.357.10">
    <property type="entry name" value="Tetracycline Repressor, domain 2"/>
    <property type="match status" value="1"/>
</dbReference>
<feature type="domain" description="HTH tetR-type" evidence="5">
    <location>
        <begin position="2"/>
        <end position="62"/>
    </location>
</feature>
<dbReference type="OrthoDB" id="7506349at2"/>
<dbReference type="EMBL" id="PVNH01000008">
    <property type="protein sequence ID" value="PRX45927.1"/>
    <property type="molecule type" value="Genomic_DNA"/>
</dbReference>
<evidence type="ECO:0000256" key="3">
    <source>
        <dbReference type="ARBA" id="ARBA00023163"/>
    </source>
</evidence>
<dbReference type="PANTHER" id="PTHR30055:SF234">
    <property type="entry name" value="HTH-TYPE TRANSCRIPTIONAL REGULATOR BETI"/>
    <property type="match status" value="1"/>
</dbReference>
<dbReference type="AlphaFoldDB" id="A0A2T0LR12"/>
<organism evidence="6 7">
    <name type="scientific">Prauserella shujinwangii</name>
    <dbReference type="NCBI Taxonomy" id="1453103"/>
    <lineage>
        <taxon>Bacteria</taxon>
        <taxon>Bacillati</taxon>
        <taxon>Actinomycetota</taxon>
        <taxon>Actinomycetes</taxon>
        <taxon>Pseudonocardiales</taxon>
        <taxon>Pseudonocardiaceae</taxon>
        <taxon>Prauserella</taxon>
    </lineage>
</organism>
<name>A0A2T0LR12_9PSEU</name>
<dbReference type="InterPro" id="IPR001647">
    <property type="entry name" value="HTH_TetR"/>
</dbReference>
<dbReference type="Proteomes" id="UP000238362">
    <property type="component" value="Unassembled WGS sequence"/>
</dbReference>
<accession>A0A2T0LR12</accession>
<dbReference type="SUPFAM" id="SSF46689">
    <property type="entry name" value="Homeodomain-like"/>
    <property type="match status" value="1"/>
</dbReference>
<reference evidence="6 7" key="1">
    <citation type="submission" date="2018-03" db="EMBL/GenBank/DDBJ databases">
        <title>Genomic Encyclopedia of Type Strains, Phase III (KMG-III): the genomes of soil and plant-associated and newly described type strains.</title>
        <authorList>
            <person name="Whitman W."/>
        </authorList>
    </citation>
    <scope>NUCLEOTIDE SEQUENCE [LARGE SCALE GENOMIC DNA]</scope>
    <source>
        <strain evidence="6 7">CGMCC 4.7125</strain>
    </source>
</reference>
<dbReference type="InterPro" id="IPR050109">
    <property type="entry name" value="HTH-type_TetR-like_transc_reg"/>
</dbReference>
<dbReference type="RefSeq" id="WP_106180266.1">
    <property type="nucleotide sequence ID" value="NZ_PVNH01000008.1"/>
</dbReference>
<keyword evidence="7" id="KW-1185">Reference proteome</keyword>
<comment type="caution">
    <text evidence="6">The sequence shown here is derived from an EMBL/GenBank/DDBJ whole genome shotgun (WGS) entry which is preliminary data.</text>
</comment>
<evidence type="ECO:0000256" key="2">
    <source>
        <dbReference type="ARBA" id="ARBA00023125"/>
    </source>
</evidence>
<evidence type="ECO:0000259" key="5">
    <source>
        <dbReference type="PROSITE" id="PS50977"/>
    </source>
</evidence>
<dbReference type="Pfam" id="PF17940">
    <property type="entry name" value="TetR_C_31"/>
    <property type="match status" value="1"/>
</dbReference>
<keyword evidence="3" id="KW-0804">Transcription</keyword>
<dbReference type="Pfam" id="PF00440">
    <property type="entry name" value="TetR_N"/>
    <property type="match status" value="1"/>
</dbReference>
<sequence>MRGRREQVLDAAMHLLGTEGARRLTYQAVDAAAGVPPGTTSNHFRTRAALVAGLAEHLEKLDRRTWEALTDRIRPTDPAGLADALAGLVVDATGPGRDRTAARYALFLEAAARPELRAPLARGRSRLTELGVSWLARLGSTDPERHCAMLLEYLDGTILGRLTFPGTAPDPAPRIRALLNGLLGSGPAASHHHGQ</sequence>
<dbReference type="GO" id="GO:0000976">
    <property type="term" value="F:transcription cis-regulatory region binding"/>
    <property type="evidence" value="ECO:0007669"/>
    <property type="project" value="TreeGrafter"/>
</dbReference>
<dbReference type="PANTHER" id="PTHR30055">
    <property type="entry name" value="HTH-TYPE TRANSCRIPTIONAL REGULATOR RUTR"/>
    <property type="match status" value="1"/>
</dbReference>
<dbReference type="InterPro" id="IPR009057">
    <property type="entry name" value="Homeodomain-like_sf"/>
</dbReference>
<dbReference type="GO" id="GO:0003700">
    <property type="term" value="F:DNA-binding transcription factor activity"/>
    <property type="evidence" value="ECO:0007669"/>
    <property type="project" value="TreeGrafter"/>
</dbReference>
<evidence type="ECO:0000256" key="4">
    <source>
        <dbReference type="PROSITE-ProRule" id="PRU00335"/>
    </source>
</evidence>
<dbReference type="InterPro" id="IPR041583">
    <property type="entry name" value="TetR_C_31"/>
</dbReference>
<proteinExistence type="predicted"/>